<dbReference type="InterPro" id="IPR036259">
    <property type="entry name" value="MFS_trans_sf"/>
</dbReference>
<dbReference type="STRING" id="984486.A0A1E3QIM7"/>
<organism evidence="7 8">
    <name type="scientific">Babjeviella inositovora NRRL Y-12698</name>
    <dbReference type="NCBI Taxonomy" id="984486"/>
    <lineage>
        <taxon>Eukaryota</taxon>
        <taxon>Fungi</taxon>
        <taxon>Dikarya</taxon>
        <taxon>Ascomycota</taxon>
        <taxon>Saccharomycotina</taxon>
        <taxon>Pichiomycetes</taxon>
        <taxon>Serinales incertae sedis</taxon>
        <taxon>Babjeviella</taxon>
    </lineage>
</organism>
<dbReference type="PANTHER" id="PTHR23508:SF10">
    <property type="entry name" value="CARBOXYLIC ACID TRANSPORTER PROTEIN HOMOLOG"/>
    <property type="match status" value="1"/>
</dbReference>
<proteinExistence type="predicted"/>
<feature type="transmembrane region" description="Helical" evidence="5">
    <location>
        <begin position="88"/>
        <end position="110"/>
    </location>
</feature>
<name>A0A1E3QIM7_9ASCO</name>
<feature type="transmembrane region" description="Helical" evidence="5">
    <location>
        <begin position="117"/>
        <end position="136"/>
    </location>
</feature>
<dbReference type="InterPro" id="IPR005828">
    <property type="entry name" value="MFS_sugar_transport-like"/>
</dbReference>
<dbReference type="GO" id="GO:0015355">
    <property type="term" value="F:secondary active monocarboxylate transmembrane transporter activity"/>
    <property type="evidence" value="ECO:0007669"/>
    <property type="project" value="TreeGrafter"/>
</dbReference>
<evidence type="ECO:0000256" key="1">
    <source>
        <dbReference type="ARBA" id="ARBA00004141"/>
    </source>
</evidence>
<evidence type="ECO:0000256" key="5">
    <source>
        <dbReference type="SAM" id="Phobius"/>
    </source>
</evidence>
<feature type="transmembrane region" description="Helical" evidence="5">
    <location>
        <begin position="205"/>
        <end position="227"/>
    </location>
</feature>
<feature type="transmembrane region" description="Helical" evidence="5">
    <location>
        <begin position="430"/>
        <end position="451"/>
    </location>
</feature>
<dbReference type="PANTHER" id="PTHR23508">
    <property type="entry name" value="CARBOXYLIC ACID TRANSPORTER PROTEIN HOMOLOG"/>
    <property type="match status" value="1"/>
</dbReference>
<feature type="transmembrane region" description="Helical" evidence="5">
    <location>
        <begin position="330"/>
        <end position="349"/>
    </location>
</feature>
<evidence type="ECO:0000313" key="7">
    <source>
        <dbReference type="EMBL" id="ODQ77549.1"/>
    </source>
</evidence>
<keyword evidence="4 5" id="KW-0472">Membrane</keyword>
<comment type="subcellular location">
    <subcellularLocation>
        <location evidence="1">Membrane</location>
        <topology evidence="1">Multi-pass membrane protein</topology>
    </subcellularLocation>
</comment>
<feature type="transmembrane region" description="Helical" evidence="5">
    <location>
        <begin position="183"/>
        <end position="199"/>
    </location>
</feature>
<evidence type="ECO:0000256" key="3">
    <source>
        <dbReference type="ARBA" id="ARBA00022989"/>
    </source>
</evidence>
<dbReference type="EMBL" id="KV454440">
    <property type="protein sequence ID" value="ODQ77549.1"/>
    <property type="molecule type" value="Genomic_DNA"/>
</dbReference>
<reference evidence="8" key="1">
    <citation type="submission" date="2016-05" db="EMBL/GenBank/DDBJ databases">
        <title>Comparative genomics of biotechnologically important yeasts.</title>
        <authorList>
            <consortium name="DOE Joint Genome Institute"/>
            <person name="Riley R."/>
            <person name="Haridas S."/>
            <person name="Wolfe K.H."/>
            <person name="Lopes M.R."/>
            <person name="Hittinger C.T."/>
            <person name="Goker M."/>
            <person name="Salamov A."/>
            <person name="Wisecaver J."/>
            <person name="Long T.M."/>
            <person name="Aerts A.L."/>
            <person name="Barry K."/>
            <person name="Choi C."/>
            <person name="Clum A."/>
            <person name="Coughlan A.Y."/>
            <person name="Deshpande S."/>
            <person name="Douglass A.P."/>
            <person name="Hanson S.J."/>
            <person name="Klenk H.-P."/>
            <person name="Labutti K."/>
            <person name="Lapidus A."/>
            <person name="Lindquist E."/>
            <person name="Lipzen A."/>
            <person name="Meier-Kolthoff J.P."/>
            <person name="Ohm R.A."/>
            <person name="Otillar R.P."/>
            <person name="Pangilinan J."/>
            <person name="Peng Y."/>
            <person name="Rokas A."/>
            <person name="Rosa C.A."/>
            <person name="Scheuner C."/>
            <person name="Sibirny A.A."/>
            <person name="Slot J.C."/>
            <person name="Stielow J.B."/>
            <person name="Sun H."/>
            <person name="Kurtzman C.P."/>
            <person name="Blackwell M."/>
            <person name="Grigoriev I.V."/>
            <person name="Jeffries T.W."/>
        </authorList>
    </citation>
    <scope>NUCLEOTIDE SEQUENCE [LARGE SCALE GENOMIC DNA]</scope>
    <source>
        <strain evidence="8">NRRL Y-12698</strain>
    </source>
</reference>
<feature type="transmembrane region" description="Helical" evidence="5">
    <location>
        <begin position="142"/>
        <end position="162"/>
    </location>
</feature>
<dbReference type="PROSITE" id="PS50850">
    <property type="entry name" value="MFS"/>
    <property type="match status" value="1"/>
</dbReference>
<keyword evidence="8" id="KW-1185">Reference proteome</keyword>
<evidence type="ECO:0000313" key="8">
    <source>
        <dbReference type="Proteomes" id="UP000094336"/>
    </source>
</evidence>
<dbReference type="SUPFAM" id="SSF103473">
    <property type="entry name" value="MFS general substrate transporter"/>
    <property type="match status" value="1"/>
</dbReference>
<dbReference type="Gene3D" id="1.20.1250.20">
    <property type="entry name" value="MFS general substrate transporter like domains"/>
    <property type="match status" value="2"/>
</dbReference>
<feature type="transmembrane region" description="Helical" evidence="5">
    <location>
        <begin position="262"/>
        <end position="279"/>
    </location>
</feature>
<dbReference type="GO" id="GO:0035879">
    <property type="term" value="P:plasma membrane lactate transport"/>
    <property type="evidence" value="ECO:0007669"/>
    <property type="project" value="TreeGrafter"/>
</dbReference>
<dbReference type="GeneID" id="30149878"/>
<dbReference type="CDD" id="cd17316">
    <property type="entry name" value="MFS_SV2_like"/>
    <property type="match status" value="1"/>
</dbReference>
<dbReference type="GO" id="GO:0005886">
    <property type="term" value="C:plasma membrane"/>
    <property type="evidence" value="ECO:0007669"/>
    <property type="project" value="TreeGrafter"/>
</dbReference>
<accession>A0A1E3QIM7</accession>
<dbReference type="OrthoDB" id="5296287at2759"/>
<dbReference type="AlphaFoldDB" id="A0A1E3QIM7"/>
<keyword evidence="3 5" id="KW-1133">Transmembrane helix</keyword>
<dbReference type="InterPro" id="IPR020846">
    <property type="entry name" value="MFS_dom"/>
</dbReference>
<protein>
    <recommendedName>
        <fullName evidence="6">Major facilitator superfamily (MFS) profile domain-containing protein</fullName>
    </recommendedName>
</protein>
<dbReference type="Proteomes" id="UP000094336">
    <property type="component" value="Unassembled WGS sequence"/>
</dbReference>
<evidence type="ECO:0000259" key="6">
    <source>
        <dbReference type="PROSITE" id="PS50850"/>
    </source>
</evidence>
<gene>
    <name evidence="7" type="ORF">BABINDRAFT_41397</name>
</gene>
<sequence length="499" mass="54842">MQAPKLDSVTIKNYLKTRFTLLLPTSEQLRASKHNLNPFRPLGQLTRKNWSFFGVALCAWTWDSFDFFSVSLNASAIAKSLDVSVKDITWGITLVLMLRSVGSIAFGLWGDRYGSKYPLITCLGILIVIQIGTGFINSYKQFLGVRAIFGIAMGGIYGNAASCALDDCPVDAKGIISGMFQEAYALGYLLAVVFQRAIVDNSPKGWRAIFWFSAGPPVLFIAWRLSLPQTDAFIRKMEVEENEGVEGSKFWKNAKESLRTQWLMFVYLVLLMAGFNFSSHGSQDLYPTLLTKQLGYGDNRSTVTNSVANLGAIAGGVVVGHASSFLGRRLSIMISCVLGGAMIYPWAFIRNSGINAGVFFLQFFVQGAWGVVPAHISSLADPKWRSFIVGTSYQLGNLASSASSTIEATIGERFPLYDANGVARPGVYNYAKVMAILMGCVFGYLLLITFIGPEKREIVGIAHMDDSDDYDVASLQYKDEAENVEHVHDVESQRVKAPN</sequence>
<keyword evidence="2 5" id="KW-0812">Transmembrane</keyword>
<evidence type="ECO:0000256" key="2">
    <source>
        <dbReference type="ARBA" id="ARBA00022692"/>
    </source>
</evidence>
<feature type="domain" description="Major facilitator superfamily (MFS) profile" evidence="6">
    <location>
        <begin position="52"/>
        <end position="456"/>
    </location>
</feature>
<evidence type="ECO:0000256" key="4">
    <source>
        <dbReference type="ARBA" id="ARBA00023136"/>
    </source>
</evidence>
<dbReference type="RefSeq" id="XP_018982877.1">
    <property type="nucleotide sequence ID" value="XM_019132025.1"/>
</dbReference>
<dbReference type="Pfam" id="PF00083">
    <property type="entry name" value="Sugar_tr"/>
    <property type="match status" value="1"/>
</dbReference>